<evidence type="ECO:0000313" key="3">
    <source>
        <dbReference type="EMBL" id="KAD5960581.1"/>
    </source>
</evidence>
<protein>
    <submittedName>
        <fullName evidence="3">Uncharacterized protein</fullName>
    </submittedName>
</protein>
<dbReference type="OrthoDB" id="1653570at2759"/>
<evidence type="ECO:0000256" key="2">
    <source>
        <dbReference type="SAM" id="Phobius"/>
    </source>
</evidence>
<sequence length="143" mass="16114">MFEFGDELIIDSYRIPWLIWIQLLAMFLLIILLCYFTTTSSDLSTPSDSPSATVVSFSSRSFLTSDTRHNSKIRENEIKEIGTSTSEVLQRAKKPDGRPRAESSTTNESSEMQTFDPKFVSFEGEGENHALIGLVKPRLLAFV</sequence>
<evidence type="ECO:0000256" key="1">
    <source>
        <dbReference type="SAM" id="MobiDB-lite"/>
    </source>
</evidence>
<dbReference type="EMBL" id="SZYD01000006">
    <property type="protein sequence ID" value="KAD5960581.1"/>
    <property type="molecule type" value="Genomic_DNA"/>
</dbReference>
<keyword evidence="2" id="KW-0472">Membrane</keyword>
<feature type="compositionally biased region" description="Polar residues" evidence="1">
    <location>
        <begin position="102"/>
        <end position="112"/>
    </location>
</feature>
<reference evidence="3 4" key="1">
    <citation type="submission" date="2019-05" db="EMBL/GenBank/DDBJ databases">
        <title>Mikania micrantha, genome provides insights into the molecular mechanism of rapid growth.</title>
        <authorList>
            <person name="Liu B."/>
        </authorList>
    </citation>
    <scope>NUCLEOTIDE SEQUENCE [LARGE SCALE GENOMIC DNA]</scope>
    <source>
        <strain evidence="3">NLD-2019</strain>
        <tissue evidence="3">Leaf</tissue>
    </source>
</reference>
<accession>A0A5N6P4F1</accession>
<feature type="region of interest" description="Disordered" evidence="1">
    <location>
        <begin position="82"/>
        <end position="112"/>
    </location>
</feature>
<gene>
    <name evidence="3" type="ORF">E3N88_12053</name>
</gene>
<name>A0A5N6P4F1_9ASTR</name>
<keyword evidence="4" id="KW-1185">Reference proteome</keyword>
<evidence type="ECO:0000313" key="4">
    <source>
        <dbReference type="Proteomes" id="UP000326396"/>
    </source>
</evidence>
<feature type="transmembrane region" description="Helical" evidence="2">
    <location>
        <begin position="17"/>
        <end position="36"/>
    </location>
</feature>
<dbReference type="AlphaFoldDB" id="A0A5N6P4F1"/>
<dbReference type="Proteomes" id="UP000326396">
    <property type="component" value="Linkage Group LG14"/>
</dbReference>
<keyword evidence="2" id="KW-1133">Transmembrane helix</keyword>
<keyword evidence="2" id="KW-0812">Transmembrane</keyword>
<comment type="caution">
    <text evidence="3">The sequence shown here is derived from an EMBL/GenBank/DDBJ whole genome shotgun (WGS) entry which is preliminary data.</text>
</comment>
<organism evidence="3 4">
    <name type="scientific">Mikania micrantha</name>
    <name type="common">bitter vine</name>
    <dbReference type="NCBI Taxonomy" id="192012"/>
    <lineage>
        <taxon>Eukaryota</taxon>
        <taxon>Viridiplantae</taxon>
        <taxon>Streptophyta</taxon>
        <taxon>Embryophyta</taxon>
        <taxon>Tracheophyta</taxon>
        <taxon>Spermatophyta</taxon>
        <taxon>Magnoliopsida</taxon>
        <taxon>eudicotyledons</taxon>
        <taxon>Gunneridae</taxon>
        <taxon>Pentapetalae</taxon>
        <taxon>asterids</taxon>
        <taxon>campanulids</taxon>
        <taxon>Asterales</taxon>
        <taxon>Asteraceae</taxon>
        <taxon>Asteroideae</taxon>
        <taxon>Heliantheae alliance</taxon>
        <taxon>Eupatorieae</taxon>
        <taxon>Mikania</taxon>
    </lineage>
</organism>
<proteinExistence type="predicted"/>